<name>A0A8I2YI70_9AGAM</name>
<gene>
    <name evidence="1" type="ORF">JVT61DRAFT_7643</name>
</gene>
<sequence>MLKPHACDFSALSSVLRLSTKYFIEHPRTQCLARLIHDWPTTLADWGQTRGSSDGCQWLYLQVA</sequence>
<keyword evidence="2" id="KW-1185">Reference proteome</keyword>
<accession>A0A8I2YI70</accession>
<dbReference type="EMBL" id="JAGFBS010000027">
    <property type="protein sequence ID" value="KAG6372535.1"/>
    <property type="molecule type" value="Genomic_DNA"/>
</dbReference>
<dbReference type="AlphaFoldDB" id="A0A8I2YI70"/>
<organism evidence="1 2">
    <name type="scientific">Boletus reticuloceps</name>
    <dbReference type="NCBI Taxonomy" id="495285"/>
    <lineage>
        <taxon>Eukaryota</taxon>
        <taxon>Fungi</taxon>
        <taxon>Dikarya</taxon>
        <taxon>Basidiomycota</taxon>
        <taxon>Agaricomycotina</taxon>
        <taxon>Agaricomycetes</taxon>
        <taxon>Agaricomycetidae</taxon>
        <taxon>Boletales</taxon>
        <taxon>Boletineae</taxon>
        <taxon>Boletaceae</taxon>
        <taxon>Boletoideae</taxon>
        <taxon>Boletus</taxon>
    </lineage>
</organism>
<comment type="caution">
    <text evidence="1">The sequence shown here is derived from an EMBL/GenBank/DDBJ whole genome shotgun (WGS) entry which is preliminary data.</text>
</comment>
<dbReference type="Proteomes" id="UP000683000">
    <property type="component" value="Unassembled WGS sequence"/>
</dbReference>
<reference evidence="1" key="1">
    <citation type="submission" date="2021-03" db="EMBL/GenBank/DDBJ databases">
        <title>Evolutionary innovations through gain and loss of genes in the ectomycorrhizal Boletales.</title>
        <authorList>
            <person name="Wu G."/>
            <person name="Miyauchi S."/>
            <person name="Morin E."/>
            <person name="Yang Z.-L."/>
            <person name="Xu J."/>
            <person name="Martin F.M."/>
        </authorList>
    </citation>
    <scope>NUCLEOTIDE SEQUENCE</scope>
    <source>
        <strain evidence="1">BR01</strain>
    </source>
</reference>
<proteinExistence type="predicted"/>
<evidence type="ECO:0000313" key="2">
    <source>
        <dbReference type="Proteomes" id="UP000683000"/>
    </source>
</evidence>
<evidence type="ECO:0000313" key="1">
    <source>
        <dbReference type="EMBL" id="KAG6372535.1"/>
    </source>
</evidence>
<protein>
    <submittedName>
        <fullName evidence="1">Uncharacterized protein</fullName>
    </submittedName>
</protein>
<dbReference type="OrthoDB" id="3218112at2759"/>